<protein>
    <submittedName>
        <fullName evidence="2">Reverse transcriptase</fullName>
    </submittedName>
</protein>
<dbReference type="PANTHER" id="PTHR47027">
    <property type="entry name" value="REVERSE TRANSCRIPTASE DOMAIN-CONTAINING PROTEIN"/>
    <property type="match status" value="1"/>
</dbReference>
<name>A0A914D6Y4_9BILA</name>
<evidence type="ECO:0000313" key="2">
    <source>
        <dbReference type="WBParaSite" id="ACRNAN_scaffold20269.g21133.t1"/>
    </source>
</evidence>
<proteinExistence type="predicted"/>
<dbReference type="AlphaFoldDB" id="A0A914D6Y4"/>
<reference evidence="2" key="1">
    <citation type="submission" date="2022-11" db="UniProtKB">
        <authorList>
            <consortium name="WormBaseParasite"/>
        </authorList>
    </citation>
    <scope>IDENTIFICATION</scope>
</reference>
<dbReference type="WBParaSite" id="ACRNAN_scaffold20269.g21133.t1">
    <property type="protein sequence ID" value="ACRNAN_scaffold20269.g21133.t1"/>
    <property type="gene ID" value="ACRNAN_scaffold20269.g21133"/>
</dbReference>
<accession>A0A914D6Y4</accession>
<keyword evidence="1" id="KW-1185">Reference proteome</keyword>
<dbReference type="Proteomes" id="UP000887540">
    <property type="component" value="Unplaced"/>
</dbReference>
<dbReference type="PANTHER" id="PTHR47027:SF20">
    <property type="entry name" value="REVERSE TRANSCRIPTASE-LIKE PROTEIN WITH RNA-DIRECTED DNA POLYMERASE DOMAIN"/>
    <property type="match status" value="1"/>
</dbReference>
<evidence type="ECO:0000313" key="1">
    <source>
        <dbReference type="Proteomes" id="UP000887540"/>
    </source>
</evidence>
<organism evidence="1 2">
    <name type="scientific">Acrobeloides nanus</name>
    <dbReference type="NCBI Taxonomy" id="290746"/>
    <lineage>
        <taxon>Eukaryota</taxon>
        <taxon>Metazoa</taxon>
        <taxon>Ecdysozoa</taxon>
        <taxon>Nematoda</taxon>
        <taxon>Chromadorea</taxon>
        <taxon>Rhabditida</taxon>
        <taxon>Tylenchina</taxon>
        <taxon>Cephalobomorpha</taxon>
        <taxon>Cephaloboidea</taxon>
        <taxon>Cephalobidae</taxon>
        <taxon>Acrobeloides</taxon>
    </lineage>
</organism>
<sequence length="245" mass="28322">MDQLAAKYEEMDLSLNSKKSKFMLMTPGHKRPDILVKIGGEVIEQIEQFRYLGVELDPKLSYKNHVARMTTKCKQAIGALCRAIRQWAPRSTFGKLYQVTIEPIMCYSIESWYPSQVVLQNSMERVKKYAAKLTLNNFTMDYQKMLEKLNWKPLSRMVIEKRAIIMHHYIHGSRTLPGNSIVLRRLENARYSTRHHHALEVCLPNSSLEAVISSSLNTAKKLWNALPPEIVAIRHPALFKSAIRR</sequence>